<evidence type="ECO:0000256" key="5">
    <source>
        <dbReference type="ARBA" id="ARBA00023136"/>
    </source>
</evidence>
<keyword evidence="3 6" id="KW-0812">Transmembrane</keyword>
<keyword evidence="4 6" id="KW-1133">Transmembrane helix</keyword>
<comment type="similarity">
    <text evidence="2">Belongs to the tetraspanin (TM4SF) family.</text>
</comment>
<feature type="transmembrane region" description="Helical" evidence="6">
    <location>
        <begin position="7"/>
        <end position="29"/>
    </location>
</feature>
<evidence type="ECO:0000313" key="7">
    <source>
        <dbReference type="EMBL" id="KAG6512132.1"/>
    </source>
</evidence>
<feature type="transmembrane region" description="Helical" evidence="6">
    <location>
        <begin position="70"/>
        <end position="95"/>
    </location>
</feature>
<comment type="caution">
    <text evidence="7">The sequence shown here is derived from an EMBL/GenBank/DDBJ whole genome shotgun (WGS) entry which is preliminary data.</text>
</comment>
<evidence type="ECO:0000256" key="1">
    <source>
        <dbReference type="ARBA" id="ARBA00004141"/>
    </source>
</evidence>
<dbReference type="PANTHER" id="PTHR32191">
    <property type="entry name" value="TETRASPANIN-8-RELATED"/>
    <property type="match status" value="1"/>
</dbReference>
<comment type="subcellular location">
    <subcellularLocation>
        <location evidence="1">Membrane</location>
        <topology evidence="1">Multi-pass membrane protein</topology>
    </subcellularLocation>
</comment>
<evidence type="ECO:0000256" key="4">
    <source>
        <dbReference type="ARBA" id="ARBA00022989"/>
    </source>
</evidence>
<dbReference type="InterPro" id="IPR044991">
    <property type="entry name" value="TET_plant"/>
</dbReference>
<evidence type="ECO:0000256" key="2">
    <source>
        <dbReference type="ARBA" id="ARBA00006840"/>
    </source>
</evidence>
<sequence>MVASDAFTAGVAFAASLLSIPILGVGVWLATQPADSCAPLLQWPLVALGVSLLLSSAAAVAATLRRATSLLLCCLVATLALLLALAGLAAFVFAVTADGAPARPAPGRAFAEYRVEDSSGWLRRRVEGRRRWGRIKECLSGSTSTCADMNRTYNSAQEFFDSRITPLQVSCCKPPTQCGYTFVSPTVWINPTSASSHIDCFLWSNDQAVLCYSCAACKAGLIATLRKEWRRADVVLVVSLLALFVAYAMTCCAFRRAKTQELLQRFNLADV</sequence>
<feature type="transmembrane region" description="Helical" evidence="6">
    <location>
        <begin position="234"/>
        <end position="254"/>
    </location>
</feature>
<dbReference type="GO" id="GO:0016020">
    <property type="term" value="C:membrane"/>
    <property type="evidence" value="ECO:0007669"/>
    <property type="project" value="UniProtKB-SubCell"/>
</dbReference>
<keyword evidence="5 6" id="KW-0472">Membrane</keyword>
<name>A0A8J5GP31_ZINOF</name>
<dbReference type="Pfam" id="PF00335">
    <property type="entry name" value="Tetraspanin"/>
    <property type="match status" value="1"/>
</dbReference>
<dbReference type="AlphaFoldDB" id="A0A8J5GP31"/>
<keyword evidence="8" id="KW-1185">Reference proteome</keyword>
<dbReference type="Proteomes" id="UP000734854">
    <property type="component" value="Unassembled WGS sequence"/>
</dbReference>
<dbReference type="InterPro" id="IPR018499">
    <property type="entry name" value="Tetraspanin/Peripherin"/>
</dbReference>
<feature type="transmembrane region" description="Helical" evidence="6">
    <location>
        <begin position="41"/>
        <end position="63"/>
    </location>
</feature>
<protein>
    <submittedName>
        <fullName evidence="7">Uncharacterized protein</fullName>
    </submittedName>
</protein>
<dbReference type="GO" id="GO:0009734">
    <property type="term" value="P:auxin-activated signaling pathway"/>
    <property type="evidence" value="ECO:0007669"/>
    <property type="project" value="InterPro"/>
</dbReference>
<evidence type="ECO:0000256" key="6">
    <source>
        <dbReference type="SAM" id="Phobius"/>
    </source>
</evidence>
<gene>
    <name evidence="7" type="ORF">ZIOFF_030227</name>
</gene>
<evidence type="ECO:0000313" key="8">
    <source>
        <dbReference type="Proteomes" id="UP000734854"/>
    </source>
</evidence>
<evidence type="ECO:0000256" key="3">
    <source>
        <dbReference type="ARBA" id="ARBA00022692"/>
    </source>
</evidence>
<organism evidence="7 8">
    <name type="scientific">Zingiber officinale</name>
    <name type="common">Ginger</name>
    <name type="synonym">Amomum zingiber</name>
    <dbReference type="NCBI Taxonomy" id="94328"/>
    <lineage>
        <taxon>Eukaryota</taxon>
        <taxon>Viridiplantae</taxon>
        <taxon>Streptophyta</taxon>
        <taxon>Embryophyta</taxon>
        <taxon>Tracheophyta</taxon>
        <taxon>Spermatophyta</taxon>
        <taxon>Magnoliopsida</taxon>
        <taxon>Liliopsida</taxon>
        <taxon>Zingiberales</taxon>
        <taxon>Zingiberaceae</taxon>
        <taxon>Zingiber</taxon>
    </lineage>
</organism>
<proteinExistence type="inferred from homology"/>
<dbReference type="EMBL" id="JACMSC010000008">
    <property type="protein sequence ID" value="KAG6512132.1"/>
    <property type="molecule type" value="Genomic_DNA"/>
</dbReference>
<accession>A0A8J5GP31</accession>
<reference evidence="7 8" key="1">
    <citation type="submission" date="2020-08" db="EMBL/GenBank/DDBJ databases">
        <title>Plant Genome Project.</title>
        <authorList>
            <person name="Zhang R.-G."/>
        </authorList>
    </citation>
    <scope>NUCLEOTIDE SEQUENCE [LARGE SCALE GENOMIC DNA]</scope>
    <source>
        <tissue evidence="7">Rhizome</tissue>
    </source>
</reference>